<reference evidence="1 2" key="1">
    <citation type="submission" date="2019-05" db="EMBL/GenBank/DDBJ databases">
        <title>Tamlana fucoidanivorans sp. nov., isolated from the surface of algae collected from Fujian province in China.</title>
        <authorList>
            <person name="Li J."/>
        </authorList>
    </citation>
    <scope>NUCLEOTIDE SEQUENCE [LARGE SCALE GENOMIC DNA]</scope>
    <source>
        <strain evidence="1 2">CW2-9</strain>
    </source>
</reference>
<keyword evidence="2" id="KW-1185">Reference proteome</keyword>
<organism evidence="1 2">
    <name type="scientific">Allotamlana fucoidanivorans</name>
    <dbReference type="NCBI Taxonomy" id="2583814"/>
    <lineage>
        <taxon>Bacteria</taxon>
        <taxon>Pseudomonadati</taxon>
        <taxon>Bacteroidota</taxon>
        <taxon>Flavobacteriia</taxon>
        <taxon>Flavobacteriales</taxon>
        <taxon>Flavobacteriaceae</taxon>
        <taxon>Allotamlana</taxon>
    </lineage>
</organism>
<comment type="caution">
    <text evidence="1">The sequence shown here is derived from an EMBL/GenBank/DDBJ whole genome shotgun (WGS) entry which is preliminary data.</text>
</comment>
<dbReference type="RefSeq" id="WP_139695207.1">
    <property type="nucleotide sequence ID" value="NZ_CP074074.1"/>
</dbReference>
<dbReference type="EMBL" id="VDCS01000003">
    <property type="protein sequence ID" value="TNJ46193.1"/>
    <property type="molecule type" value="Genomic_DNA"/>
</dbReference>
<dbReference type="OrthoDB" id="1202469at2"/>
<accession>A0A5C4SQA2</accession>
<protein>
    <submittedName>
        <fullName evidence="1">Uncharacterized protein</fullName>
    </submittedName>
</protein>
<name>A0A5C4SQA2_9FLAO</name>
<proteinExistence type="predicted"/>
<evidence type="ECO:0000313" key="1">
    <source>
        <dbReference type="EMBL" id="TNJ46193.1"/>
    </source>
</evidence>
<evidence type="ECO:0000313" key="2">
    <source>
        <dbReference type="Proteomes" id="UP000308713"/>
    </source>
</evidence>
<dbReference type="AlphaFoldDB" id="A0A5C4SQA2"/>
<dbReference type="Proteomes" id="UP000308713">
    <property type="component" value="Unassembled WGS sequence"/>
</dbReference>
<sequence>MNTAFIELTLGSYIISHGYDSKRKEHLEHVPSDKFSKKLVAINRIKSVSEKYILTDYIDGRWIYWEYLEDYEAVKKRLQLSF</sequence>
<gene>
    <name evidence="1" type="ORF">FGF67_04145</name>
</gene>